<evidence type="ECO:0000313" key="2">
    <source>
        <dbReference type="EMBL" id="KAF5368506.1"/>
    </source>
</evidence>
<gene>
    <name evidence="2" type="ORF">D9758_002313</name>
</gene>
<reference evidence="2 3" key="1">
    <citation type="journal article" date="2020" name="ISME J.">
        <title>Uncovering the hidden diversity of litter-decomposition mechanisms in mushroom-forming fungi.</title>
        <authorList>
            <person name="Floudas D."/>
            <person name="Bentzer J."/>
            <person name="Ahren D."/>
            <person name="Johansson T."/>
            <person name="Persson P."/>
            <person name="Tunlid A."/>
        </authorList>
    </citation>
    <scope>NUCLEOTIDE SEQUENCE [LARGE SCALE GENOMIC DNA]</scope>
    <source>
        <strain evidence="2 3">CBS 291.85</strain>
    </source>
</reference>
<proteinExistence type="predicted"/>
<evidence type="ECO:0000256" key="1">
    <source>
        <dbReference type="SAM" id="Phobius"/>
    </source>
</evidence>
<keyword evidence="3" id="KW-1185">Reference proteome</keyword>
<dbReference type="OrthoDB" id="3174319at2759"/>
<organism evidence="2 3">
    <name type="scientific">Tetrapyrgos nigripes</name>
    <dbReference type="NCBI Taxonomy" id="182062"/>
    <lineage>
        <taxon>Eukaryota</taxon>
        <taxon>Fungi</taxon>
        <taxon>Dikarya</taxon>
        <taxon>Basidiomycota</taxon>
        <taxon>Agaricomycotina</taxon>
        <taxon>Agaricomycetes</taxon>
        <taxon>Agaricomycetidae</taxon>
        <taxon>Agaricales</taxon>
        <taxon>Marasmiineae</taxon>
        <taxon>Marasmiaceae</taxon>
        <taxon>Tetrapyrgos</taxon>
    </lineage>
</organism>
<accession>A0A8H5GNY8</accession>
<keyword evidence="1" id="KW-0812">Transmembrane</keyword>
<dbReference type="EMBL" id="JAACJM010000015">
    <property type="protein sequence ID" value="KAF5368506.1"/>
    <property type="molecule type" value="Genomic_DNA"/>
</dbReference>
<dbReference type="AlphaFoldDB" id="A0A8H5GNY8"/>
<comment type="caution">
    <text evidence="2">The sequence shown here is derived from an EMBL/GenBank/DDBJ whole genome shotgun (WGS) entry which is preliminary data.</text>
</comment>
<evidence type="ECO:0000313" key="3">
    <source>
        <dbReference type="Proteomes" id="UP000559256"/>
    </source>
</evidence>
<keyword evidence="1" id="KW-0472">Membrane</keyword>
<feature type="transmembrane region" description="Helical" evidence="1">
    <location>
        <begin position="60"/>
        <end position="86"/>
    </location>
</feature>
<protein>
    <submittedName>
        <fullName evidence="2">Uncharacterized protein</fullName>
    </submittedName>
</protein>
<keyword evidence="1" id="KW-1133">Transmembrane helix</keyword>
<name>A0A8H5GNY8_9AGAR</name>
<sequence>MLQAQQPPSLPLSNNDLDTLKGWIFSIAIEWLIHGVNVTLALTIFCAILSQQKYPSGPQLVLLALVVFMLLLATTNATLTVLFSLLQSPLYGYNVDNVANVIQQVTDTSIASNIVARLNYVIGDGIVVWRAWIMFPQNLVVKGILIICFMGSLGGACADGGLATVARLHNLADVGQKKGVLVMTIPLLITNMAATGLIGYKAWYTFDGFVWLLPHDYSKASWSGYQKDFEELWQSGFEGTKDSDAIG</sequence>
<feature type="transmembrane region" description="Helical" evidence="1">
    <location>
        <begin position="144"/>
        <end position="168"/>
    </location>
</feature>
<feature type="transmembrane region" description="Helical" evidence="1">
    <location>
        <begin position="23"/>
        <end position="48"/>
    </location>
</feature>
<feature type="transmembrane region" description="Helical" evidence="1">
    <location>
        <begin position="180"/>
        <end position="203"/>
    </location>
</feature>
<dbReference type="Proteomes" id="UP000559256">
    <property type="component" value="Unassembled WGS sequence"/>
</dbReference>